<name>A0A939BZG3_9ACTN</name>
<feature type="domain" description="AB hydrolase-1" evidence="1">
    <location>
        <begin position="17"/>
        <end position="170"/>
    </location>
</feature>
<gene>
    <name evidence="2" type="ORF">JL107_04455</name>
</gene>
<comment type="caution">
    <text evidence="2">The sequence shown here is derived from an EMBL/GenBank/DDBJ whole genome shotgun (WGS) entry which is preliminary data.</text>
</comment>
<reference evidence="2" key="1">
    <citation type="submission" date="2021-01" db="EMBL/GenBank/DDBJ databases">
        <title>KCTC 19127 draft genome.</title>
        <authorList>
            <person name="An D."/>
        </authorList>
    </citation>
    <scope>NUCLEOTIDE SEQUENCE</scope>
    <source>
        <strain evidence="2">KCTC 19127</strain>
    </source>
</reference>
<proteinExistence type="predicted"/>
<dbReference type="EMBL" id="JAERWL010000005">
    <property type="protein sequence ID" value="MBM9475693.1"/>
    <property type="molecule type" value="Genomic_DNA"/>
</dbReference>
<organism evidence="2 3">
    <name type="scientific">Nakamurella flavida</name>
    <dbReference type="NCBI Taxonomy" id="363630"/>
    <lineage>
        <taxon>Bacteria</taxon>
        <taxon>Bacillati</taxon>
        <taxon>Actinomycetota</taxon>
        <taxon>Actinomycetes</taxon>
        <taxon>Nakamurellales</taxon>
        <taxon>Nakamurellaceae</taxon>
        <taxon>Nakamurella</taxon>
    </lineage>
</organism>
<dbReference type="SUPFAM" id="SSF53474">
    <property type="entry name" value="alpha/beta-Hydrolases"/>
    <property type="match status" value="1"/>
</dbReference>
<dbReference type="InterPro" id="IPR000073">
    <property type="entry name" value="AB_hydrolase_1"/>
</dbReference>
<evidence type="ECO:0000313" key="2">
    <source>
        <dbReference type="EMBL" id="MBM9475693.1"/>
    </source>
</evidence>
<dbReference type="Pfam" id="PF12697">
    <property type="entry name" value="Abhydrolase_6"/>
    <property type="match status" value="1"/>
</dbReference>
<accession>A0A939BZG3</accession>
<dbReference type="Gene3D" id="3.40.50.1820">
    <property type="entry name" value="alpha/beta hydrolase"/>
    <property type="match status" value="1"/>
</dbReference>
<protein>
    <submittedName>
        <fullName evidence="2">Alpha/beta hydrolase</fullName>
    </submittedName>
</protein>
<keyword evidence="2" id="KW-0378">Hydrolase</keyword>
<dbReference type="Proteomes" id="UP000663801">
    <property type="component" value="Unassembled WGS sequence"/>
</dbReference>
<dbReference type="GO" id="GO:0016787">
    <property type="term" value="F:hydrolase activity"/>
    <property type="evidence" value="ECO:0007669"/>
    <property type="project" value="UniProtKB-KW"/>
</dbReference>
<evidence type="ECO:0000259" key="1">
    <source>
        <dbReference type="Pfam" id="PF12697"/>
    </source>
</evidence>
<dbReference type="AlphaFoldDB" id="A0A939BZG3"/>
<keyword evidence="3" id="KW-1185">Reference proteome</keyword>
<sequence length="182" mass="19488">MRGFVSALTHVPDTSVGLVRYRVRGWNAPGQDPVDDVCAVLDGLPGRAPVVLVGHSMGGRAAVHAAGHPRVVGVVGLAPWLTDEDPVRTVQGRRVVLAHGARDRWVPASLSARWAERAQGVPDALARFVVPGDNHMMIRHPRRWHRLAVRATTALLGGTVDPVLARAWTAGAHGELAVPLEH</sequence>
<evidence type="ECO:0000313" key="3">
    <source>
        <dbReference type="Proteomes" id="UP000663801"/>
    </source>
</evidence>
<dbReference type="InterPro" id="IPR029058">
    <property type="entry name" value="AB_hydrolase_fold"/>
</dbReference>